<evidence type="ECO:0000313" key="10">
    <source>
        <dbReference type="Proteomes" id="UP000603640"/>
    </source>
</evidence>
<evidence type="ECO:0000256" key="6">
    <source>
        <dbReference type="PROSITE-ProRule" id="PRU00433"/>
    </source>
</evidence>
<comment type="caution">
    <text evidence="9">The sequence shown here is derived from an EMBL/GenBank/DDBJ whole genome shotgun (WGS) entry which is preliminary data.</text>
</comment>
<sequence length="242" mass="26162">MQETVTVLHTHVLVVILFLILFTYKAILLFLNEHKQLNKAKRYTKALDIVFGTLILVTGGYLLYLHQGMPGWLIIKIVLVLLAIPLGIVGIKRHNKLFTGLSLLLFFYTYGLAETKSLTISSSGSLQNTTTDYNSTPVTDATETAEIDSATAGAPEEIVASLEDAQLANAKAIYTQVCETCHGADGTKGLGGAANLKVSTLSLQDRINVVENGRGLMPGFGSQLSEQEVEALAAYTMTLKID</sequence>
<organism evidence="9 10">
    <name type="scientific">Pontibacter cellulosilyticus</name>
    <dbReference type="NCBI Taxonomy" id="1720253"/>
    <lineage>
        <taxon>Bacteria</taxon>
        <taxon>Pseudomonadati</taxon>
        <taxon>Bacteroidota</taxon>
        <taxon>Cytophagia</taxon>
        <taxon>Cytophagales</taxon>
        <taxon>Hymenobacteraceae</taxon>
        <taxon>Pontibacter</taxon>
    </lineage>
</organism>
<dbReference type="InterPro" id="IPR036909">
    <property type="entry name" value="Cyt_c-like_dom_sf"/>
</dbReference>
<feature type="transmembrane region" description="Helical" evidence="7">
    <location>
        <begin position="12"/>
        <end position="31"/>
    </location>
</feature>
<dbReference type="GO" id="GO:0020037">
    <property type="term" value="F:heme binding"/>
    <property type="evidence" value="ECO:0007669"/>
    <property type="project" value="InterPro"/>
</dbReference>
<evidence type="ECO:0000256" key="4">
    <source>
        <dbReference type="ARBA" id="ARBA00022982"/>
    </source>
</evidence>
<dbReference type="Proteomes" id="UP000603640">
    <property type="component" value="Unassembled WGS sequence"/>
</dbReference>
<keyword evidence="4" id="KW-0249">Electron transport</keyword>
<feature type="transmembrane region" description="Helical" evidence="7">
    <location>
        <begin position="43"/>
        <end position="64"/>
    </location>
</feature>
<dbReference type="RefSeq" id="WP_187066761.1">
    <property type="nucleotide sequence ID" value="NZ_JACRVF010000002.1"/>
</dbReference>
<evidence type="ECO:0000256" key="7">
    <source>
        <dbReference type="SAM" id="Phobius"/>
    </source>
</evidence>
<dbReference type="GO" id="GO:0009055">
    <property type="term" value="F:electron transfer activity"/>
    <property type="evidence" value="ECO:0007669"/>
    <property type="project" value="InterPro"/>
</dbReference>
<proteinExistence type="predicted"/>
<dbReference type="PRINTS" id="PR00605">
    <property type="entry name" value="CYTCHROMECIC"/>
</dbReference>
<dbReference type="Pfam" id="PF13442">
    <property type="entry name" value="Cytochrome_CBB3"/>
    <property type="match status" value="1"/>
</dbReference>
<feature type="transmembrane region" description="Helical" evidence="7">
    <location>
        <begin position="70"/>
        <end position="90"/>
    </location>
</feature>
<dbReference type="PROSITE" id="PS51007">
    <property type="entry name" value="CYTC"/>
    <property type="match status" value="1"/>
</dbReference>
<feature type="domain" description="Cytochrome c" evidence="8">
    <location>
        <begin position="165"/>
        <end position="240"/>
    </location>
</feature>
<accession>A0A923N963</accession>
<dbReference type="PANTHER" id="PTHR33751:SF1">
    <property type="entry name" value="CBB3-TYPE CYTOCHROME C OXIDASE SUBUNIT FIXP"/>
    <property type="match status" value="1"/>
</dbReference>
<evidence type="ECO:0000256" key="3">
    <source>
        <dbReference type="ARBA" id="ARBA00022723"/>
    </source>
</evidence>
<evidence type="ECO:0000313" key="9">
    <source>
        <dbReference type="EMBL" id="MBC5992720.1"/>
    </source>
</evidence>
<keyword evidence="5 6" id="KW-0408">Iron</keyword>
<dbReference type="PANTHER" id="PTHR33751">
    <property type="entry name" value="CBB3-TYPE CYTOCHROME C OXIDASE SUBUNIT FIXP"/>
    <property type="match status" value="1"/>
</dbReference>
<dbReference type="Pfam" id="PF04247">
    <property type="entry name" value="SirB"/>
    <property type="match status" value="1"/>
</dbReference>
<keyword evidence="2 6" id="KW-0349">Heme</keyword>
<keyword evidence="10" id="KW-1185">Reference proteome</keyword>
<keyword evidence="3 6" id="KW-0479">Metal-binding</keyword>
<evidence type="ECO:0000256" key="1">
    <source>
        <dbReference type="ARBA" id="ARBA00022448"/>
    </source>
</evidence>
<dbReference type="Gene3D" id="1.10.760.10">
    <property type="entry name" value="Cytochrome c-like domain"/>
    <property type="match status" value="1"/>
</dbReference>
<evidence type="ECO:0000256" key="5">
    <source>
        <dbReference type="ARBA" id="ARBA00023004"/>
    </source>
</evidence>
<evidence type="ECO:0000256" key="2">
    <source>
        <dbReference type="ARBA" id="ARBA00022617"/>
    </source>
</evidence>
<dbReference type="InterPro" id="IPR050597">
    <property type="entry name" value="Cytochrome_c_Oxidase_Subunit"/>
</dbReference>
<reference evidence="9" key="1">
    <citation type="submission" date="2020-08" db="EMBL/GenBank/DDBJ databases">
        <title>Pontibacter sp. SD6 16S ribosomal RNA gene Genome sequencing and assembly.</title>
        <authorList>
            <person name="Kang M."/>
        </authorList>
    </citation>
    <scope>NUCLEOTIDE SEQUENCE</scope>
    <source>
        <strain evidence="9">SD6</strain>
    </source>
</reference>
<dbReference type="InterPro" id="IPR008168">
    <property type="entry name" value="Cyt_C_IC"/>
</dbReference>
<dbReference type="EMBL" id="JACRVF010000002">
    <property type="protein sequence ID" value="MBC5992720.1"/>
    <property type="molecule type" value="Genomic_DNA"/>
</dbReference>
<dbReference type="InterPro" id="IPR009056">
    <property type="entry name" value="Cyt_c-like_dom"/>
</dbReference>
<dbReference type="AlphaFoldDB" id="A0A923N963"/>
<keyword evidence="1" id="KW-0813">Transport</keyword>
<evidence type="ECO:0000259" key="8">
    <source>
        <dbReference type="PROSITE" id="PS51007"/>
    </source>
</evidence>
<protein>
    <submittedName>
        <fullName evidence="9">SirB2 family protein</fullName>
    </submittedName>
</protein>
<keyword evidence="7" id="KW-1133">Transmembrane helix</keyword>
<dbReference type="InterPro" id="IPR007360">
    <property type="entry name" value="SirB"/>
</dbReference>
<name>A0A923N963_9BACT</name>
<dbReference type="SUPFAM" id="SSF46626">
    <property type="entry name" value="Cytochrome c"/>
    <property type="match status" value="1"/>
</dbReference>
<keyword evidence="7" id="KW-0812">Transmembrane</keyword>
<gene>
    <name evidence="9" type="ORF">H8S84_07735</name>
</gene>
<dbReference type="GO" id="GO:0005506">
    <property type="term" value="F:iron ion binding"/>
    <property type="evidence" value="ECO:0007669"/>
    <property type="project" value="InterPro"/>
</dbReference>
<keyword evidence="7" id="KW-0472">Membrane</keyword>